<evidence type="ECO:0000256" key="6">
    <source>
        <dbReference type="ARBA" id="ARBA00023136"/>
    </source>
</evidence>
<comment type="subcellular location">
    <subcellularLocation>
        <location evidence="1 7">Cell membrane</location>
        <topology evidence="1 7">Multi-pass membrane protein</topology>
    </subcellularLocation>
</comment>
<dbReference type="RefSeq" id="WP_200814083.1">
    <property type="nucleotide sequence ID" value="NZ_FXAF01000006.1"/>
</dbReference>
<evidence type="ECO:0000313" key="10">
    <source>
        <dbReference type="Proteomes" id="UP000192903"/>
    </source>
</evidence>
<dbReference type="EMBL" id="FXAF01000006">
    <property type="protein sequence ID" value="SMF46114.1"/>
    <property type="molecule type" value="Genomic_DNA"/>
</dbReference>
<dbReference type="STRING" id="464029.SAMN02982989_2347"/>
<gene>
    <name evidence="9" type="ORF">SAMN02982989_2347</name>
</gene>
<feature type="transmembrane region" description="Helical" evidence="7">
    <location>
        <begin position="130"/>
        <end position="150"/>
    </location>
</feature>
<sequence>MTAEIATIHIEPTADELAEGRRLRRRKRLTNLAIDVFLVIVSLLMLLPLVFLVANAFKTPAEMLAWPPTIIPRDPTIANFSAVLGETPLIRWIGNSLAFAVLSTIAIVATSAIAGYVFGKFRFGTMNVLFALFLATAIVPFEVYMIPLYFQAKSLGILNSVWGLLLGYLVMSFGIFLIRQNVIHSIPDELLEAARIDGAGEFWIFLHIVLPLLRGALGALAVLAFFQAWTAFAWPMIVATTRTSYTIEVGLALFQTGFTVDLGRLSAASATVLVPSILLFVILRRNFVQGVASTGLKE</sequence>
<reference evidence="10" key="1">
    <citation type="submission" date="2017-04" db="EMBL/GenBank/DDBJ databases">
        <authorList>
            <person name="Varghese N."/>
            <person name="Submissions S."/>
        </authorList>
    </citation>
    <scope>NUCLEOTIDE SEQUENCE [LARGE SCALE GENOMIC DNA]</scope>
    <source>
        <strain evidence="10">B4P</strain>
    </source>
</reference>
<accession>A0A1X7F6A7</accession>
<dbReference type="Gene3D" id="1.10.3720.10">
    <property type="entry name" value="MetI-like"/>
    <property type="match status" value="1"/>
</dbReference>
<feature type="transmembrane region" description="Helical" evidence="7">
    <location>
        <begin position="32"/>
        <end position="57"/>
    </location>
</feature>
<dbReference type="GO" id="GO:0055085">
    <property type="term" value="P:transmembrane transport"/>
    <property type="evidence" value="ECO:0007669"/>
    <property type="project" value="InterPro"/>
</dbReference>
<dbReference type="InterPro" id="IPR000515">
    <property type="entry name" value="MetI-like"/>
</dbReference>
<dbReference type="AlphaFoldDB" id="A0A1X7F6A7"/>
<keyword evidence="4 7" id="KW-0812">Transmembrane</keyword>
<keyword evidence="10" id="KW-1185">Reference proteome</keyword>
<dbReference type="PROSITE" id="PS50928">
    <property type="entry name" value="ABC_TM1"/>
    <property type="match status" value="1"/>
</dbReference>
<proteinExistence type="inferred from homology"/>
<evidence type="ECO:0000256" key="1">
    <source>
        <dbReference type="ARBA" id="ARBA00004651"/>
    </source>
</evidence>
<name>A0A1X7F6A7_9HYPH</name>
<keyword evidence="6 7" id="KW-0472">Membrane</keyword>
<evidence type="ECO:0000256" key="3">
    <source>
        <dbReference type="ARBA" id="ARBA00022475"/>
    </source>
</evidence>
<feature type="transmembrane region" description="Helical" evidence="7">
    <location>
        <begin position="156"/>
        <end position="178"/>
    </location>
</feature>
<dbReference type="CDD" id="cd06261">
    <property type="entry name" value="TM_PBP2"/>
    <property type="match status" value="1"/>
</dbReference>
<evidence type="ECO:0000256" key="7">
    <source>
        <dbReference type="RuleBase" id="RU363032"/>
    </source>
</evidence>
<comment type="similarity">
    <text evidence="7">Belongs to the binding-protein-dependent transport system permease family.</text>
</comment>
<evidence type="ECO:0000256" key="2">
    <source>
        <dbReference type="ARBA" id="ARBA00022448"/>
    </source>
</evidence>
<dbReference type="Pfam" id="PF00528">
    <property type="entry name" value="BPD_transp_1"/>
    <property type="match status" value="1"/>
</dbReference>
<feature type="transmembrane region" description="Helical" evidence="7">
    <location>
        <begin position="265"/>
        <end position="283"/>
    </location>
</feature>
<evidence type="ECO:0000313" key="9">
    <source>
        <dbReference type="EMBL" id="SMF46114.1"/>
    </source>
</evidence>
<feature type="transmembrane region" description="Helical" evidence="7">
    <location>
        <begin position="97"/>
        <end position="118"/>
    </location>
</feature>
<keyword evidence="9" id="KW-0762">Sugar transport</keyword>
<evidence type="ECO:0000259" key="8">
    <source>
        <dbReference type="PROSITE" id="PS50928"/>
    </source>
</evidence>
<feature type="domain" description="ABC transmembrane type-1" evidence="8">
    <location>
        <begin position="93"/>
        <end position="283"/>
    </location>
</feature>
<keyword evidence="5 7" id="KW-1133">Transmembrane helix</keyword>
<evidence type="ECO:0000256" key="4">
    <source>
        <dbReference type="ARBA" id="ARBA00022692"/>
    </source>
</evidence>
<dbReference type="GO" id="GO:0005886">
    <property type="term" value="C:plasma membrane"/>
    <property type="evidence" value="ECO:0007669"/>
    <property type="project" value="UniProtKB-SubCell"/>
</dbReference>
<keyword evidence="2 7" id="KW-0813">Transport</keyword>
<evidence type="ECO:0000256" key="5">
    <source>
        <dbReference type="ARBA" id="ARBA00022989"/>
    </source>
</evidence>
<keyword evidence="3" id="KW-1003">Cell membrane</keyword>
<organism evidence="9 10">
    <name type="scientific">Xaviernesmea oryzae</name>
    <dbReference type="NCBI Taxonomy" id="464029"/>
    <lineage>
        <taxon>Bacteria</taxon>
        <taxon>Pseudomonadati</taxon>
        <taxon>Pseudomonadota</taxon>
        <taxon>Alphaproteobacteria</taxon>
        <taxon>Hyphomicrobiales</taxon>
        <taxon>Rhizobiaceae</taxon>
        <taxon>Rhizobium/Agrobacterium group</taxon>
        <taxon>Xaviernesmea</taxon>
    </lineage>
</organism>
<feature type="transmembrane region" description="Helical" evidence="7">
    <location>
        <begin position="202"/>
        <end position="226"/>
    </location>
</feature>
<dbReference type="Proteomes" id="UP000192903">
    <property type="component" value="Unassembled WGS sequence"/>
</dbReference>
<dbReference type="PANTHER" id="PTHR43744">
    <property type="entry name" value="ABC TRANSPORTER PERMEASE PROTEIN MG189-RELATED-RELATED"/>
    <property type="match status" value="1"/>
</dbReference>
<dbReference type="InterPro" id="IPR035906">
    <property type="entry name" value="MetI-like_sf"/>
</dbReference>
<dbReference type="PANTHER" id="PTHR43744:SF12">
    <property type="entry name" value="ABC TRANSPORTER PERMEASE PROTEIN MG189-RELATED"/>
    <property type="match status" value="1"/>
</dbReference>
<protein>
    <submittedName>
        <fullName evidence="9">Multiple sugar transport system permease protein</fullName>
    </submittedName>
</protein>
<dbReference type="SUPFAM" id="SSF161098">
    <property type="entry name" value="MetI-like"/>
    <property type="match status" value="1"/>
</dbReference>